<feature type="compositionally biased region" description="Pro residues" evidence="1">
    <location>
        <begin position="73"/>
        <end position="82"/>
    </location>
</feature>
<sequence length="368" mass="38817">MIARFTNLILVVIGIATGVLSYKLSPDDGQADIGAYHVQPGRCASVERRLGRTKYDYFFHSDPTITSFTPGTPSNPSPPSPPSNGEAGSGIEQMDATALCSFNPELTQGYGGGFDEMKLYLVYSRCLYGTETMRVLCGTTNAHGKPIASYNVVQATCPAGTRCKNFCATMQDPSLTSPFAAKQVQLAQCLPIDQWQKLTDMYKPKSPPSLSNAAPGGGGNRADAKVDPKVVEKVPEGDPTKDPTHVDKDGTIAGKVLSPAPASPKTDDKAPPSPPSKKEEQERAPSPQPDAQQGEKPITVGHLQVGAGSAPKADPKKPEPPAAANPKGDFGPLAAGHGPTNPILLLEPSGQNPQRPLERQKAPTEIGF</sequence>
<name>A0A1K0GW17_9BASI</name>
<dbReference type="OrthoDB" id="2553448at2759"/>
<evidence type="ECO:0000313" key="4">
    <source>
        <dbReference type="Proteomes" id="UP000179920"/>
    </source>
</evidence>
<feature type="region of interest" description="Disordered" evidence="1">
    <location>
        <begin position="200"/>
        <end position="368"/>
    </location>
</feature>
<proteinExistence type="predicted"/>
<evidence type="ECO:0000256" key="2">
    <source>
        <dbReference type="SAM" id="SignalP"/>
    </source>
</evidence>
<organism evidence="3 4">
    <name type="scientific">Ustilago bromivora</name>
    <dbReference type="NCBI Taxonomy" id="307758"/>
    <lineage>
        <taxon>Eukaryota</taxon>
        <taxon>Fungi</taxon>
        <taxon>Dikarya</taxon>
        <taxon>Basidiomycota</taxon>
        <taxon>Ustilaginomycotina</taxon>
        <taxon>Ustilaginomycetes</taxon>
        <taxon>Ustilaginales</taxon>
        <taxon>Ustilaginaceae</taxon>
        <taxon>Ustilago</taxon>
    </lineage>
</organism>
<feature type="signal peptide" evidence="2">
    <location>
        <begin position="1"/>
        <end position="21"/>
    </location>
</feature>
<dbReference type="Proteomes" id="UP000179920">
    <property type="component" value="Chromosome I"/>
</dbReference>
<gene>
    <name evidence="3" type="ORF">UBRO_00823</name>
</gene>
<keyword evidence="2" id="KW-0732">Signal</keyword>
<feature type="compositionally biased region" description="Basic and acidic residues" evidence="1">
    <location>
        <begin position="265"/>
        <end position="283"/>
    </location>
</feature>
<feature type="chain" id="PRO_5009664552" description="Sporozoite surface protein 2" evidence="2">
    <location>
        <begin position="22"/>
        <end position="368"/>
    </location>
</feature>
<feature type="compositionally biased region" description="Basic and acidic residues" evidence="1">
    <location>
        <begin position="222"/>
        <end position="250"/>
    </location>
</feature>
<evidence type="ECO:0000256" key="1">
    <source>
        <dbReference type="SAM" id="MobiDB-lite"/>
    </source>
</evidence>
<dbReference type="AlphaFoldDB" id="A0A1K0GW17"/>
<protein>
    <recommendedName>
        <fullName evidence="5">Sporozoite surface protein 2</fullName>
    </recommendedName>
</protein>
<feature type="region of interest" description="Disordered" evidence="1">
    <location>
        <begin position="68"/>
        <end position="89"/>
    </location>
</feature>
<evidence type="ECO:0008006" key="5">
    <source>
        <dbReference type="Google" id="ProtNLM"/>
    </source>
</evidence>
<accession>A0A1K0GW17</accession>
<reference evidence="4" key="1">
    <citation type="submission" date="2016-04" db="EMBL/GenBank/DDBJ databases">
        <authorList>
            <person name="Guldener U."/>
            <person name="Guldener U."/>
        </authorList>
    </citation>
    <scope>NUCLEOTIDE SEQUENCE [LARGE SCALE GENOMIC DNA]</scope>
    <source>
        <strain evidence="4">UB2112</strain>
    </source>
</reference>
<evidence type="ECO:0000313" key="3">
    <source>
        <dbReference type="EMBL" id="SAM61624.1"/>
    </source>
</evidence>
<dbReference type="EMBL" id="LT558117">
    <property type="protein sequence ID" value="SAM61624.1"/>
    <property type="molecule type" value="Genomic_DNA"/>
</dbReference>